<name>A0A9E7NLV2_9CAUD</name>
<dbReference type="Pfam" id="PF19821">
    <property type="entry name" value="Phage_capsid_2"/>
    <property type="match status" value="1"/>
</dbReference>
<sequence length="341" mass="36990">MGLGNTITGPSINTQRGQQFIPEQWLSEVQMFRKARMLDTSVVKTWGAAVKKGDTFHVPRISELGVEDKATDVPIATQPVNDTDFVITVDTDRTTAVALDDLLEIQASYDLRAPYLEAMGYALSKDFTGTILGLRGAVMSTASQNVFSSSTGTIAGNGQAFSFAVFLASRRILLEADVPEEKIVLLISPGQESALFTIPQFISKDFINNAPIAQGQIGTLMGVRVIRTSLIGNNSTTGWRNGSPTIAPPEPTPGVTGSRYIPKQDAFTTLPTVFAGNSRPVHTAIMCHMDWAAAVVSKAPRVTQSFENREQVWLMVGRQAYGSRLYRQLHAVNIHTTGDTV</sequence>
<dbReference type="Proteomes" id="UP001059684">
    <property type="component" value="Segment"/>
</dbReference>
<dbReference type="InterPro" id="IPR045565">
    <property type="entry name" value="Phage_capsid_2"/>
</dbReference>
<evidence type="ECO:0000313" key="2">
    <source>
        <dbReference type="Proteomes" id="UP001059684"/>
    </source>
</evidence>
<proteinExistence type="predicted"/>
<accession>A0A9E7NLV2</accession>
<keyword evidence="2" id="KW-1185">Reference proteome</keyword>
<evidence type="ECO:0000313" key="1">
    <source>
        <dbReference type="EMBL" id="UTQ79782.1"/>
    </source>
</evidence>
<organism evidence="1 2">
    <name type="scientific">Plectonema phage JingP1</name>
    <dbReference type="NCBI Taxonomy" id="2961687"/>
    <lineage>
        <taxon>Viruses</taxon>
        <taxon>Duplodnaviria</taxon>
        <taxon>Heunggongvirae</taxon>
        <taxon>Uroviricota</taxon>
        <taxon>Caudoviricetes</taxon>
        <taxon>Saffermanviridae</taxon>
        <taxon>Morrisvirus</taxon>
        <taxon>Morrisvirus JingP1</taxon>
    </lineage>
</organism>
<protein>
    <submittedName>
        <fullName evidence="1">Capsid protein</fullName>
    </submittedName>
</protein>
<dbReference type="EMBL" id="ON677538">
    <property type="protein sequence ID" value="UTQ79782.1"/>
    <property type="molecule type" value="Genomic_DNA"/>
</dbReference>
<reference evidence="1" key="1">
    <citation type="submission" date="2022-06" db="EMBL/GenBank/DDBJ databases">
        <authorList>
            <person name="He X."/>
            <person name="Cao L."/>
            <person name="Zhang S."/>
            <person name="Xiao J."/>
            <person name="Tong Y."/>
        </authorList>
    </citation>
    <scope>NUCLEOTIDE SEQUENCE</scope>
</reference>